<gene>
    <name evidence="1" type="ORF">K1T71_010051</name>
</gene>
<evidence type="ECO:0000313" key="2">
    <source>
        <dbReference type="Proteomes" id="UP000824533"/>
    </source>
</evidence>
<feature type="non-terminal residue" evidence="1">
    <location>
        <position position="1"/>
    </location>
</feature>
<organism evidence="1 2">
    <name type="scientific">Dendrolimus kikuchii</name>
    <dbReference type="NCBI Taxonomy" id="765133"/>
    <lineage>
        <taxon>Eukaryota</taxon>
        <taxon>Metazoa</taxon>
        <taxon>Ecdysozoa</taxon>
        <taxon>Arthropoda</taxon>
        <taxon>Hexapoda</taxon>
        <taxon>Insecta</taxon>
        <taxon>Pterygota</taxon>
        <taxon>Neoptera</taxon>
        <taxon>Endopterygota</taxon>
        <taxon>Lepidoptera</taxon>
        <taxon>Glossata</taxon>
        <taxon>Ditrysia</taxon>
        <taxon>Bombycoidea</taxon>
        <taxon>Lasiocampidae</taxon>
        <taxon>Dendrolimus</taxon>
    </lineage>
</organism>
<reference evidence="1 2" key="1">
    <citation type="journal article" date="2021" name="Front. Genet.">
        <title>Chromosome-Level Genome Assembly Reveals Significant Gene Expansion in the Toll and IMD Signaling Pathways of Dendrolimus kikuchii.</title>
        <authorList>
            <person name="Zhou J."/>
            <person name="Wu P."/>
            <person name="Xiong Z."/>
            <person name="Liu N."/>
            <person name="Zhao N."/>
            <person name="Ji M."/>
            <person name="Qiu Y."/>
            <person name="Yang B."/>
        </authorList>
    </citation>
    <scope>NUCLEOTIDE SEQUENCE [LARGE SCALE GENOMIC DNA]</scope>
    <source>
        <strain evidence="1">Ann1</strain>
    </source>
</reference>
<feature type="non-terminal residue" evidence="1">
    <location>
        <position position="60"/>
    </location>
</feature>
<keyword evidence="2" id="KW-1185">Reference proteome</keyword>
<sequence length="60" mass="6890">EIYVIMKWIYWEMPRTFYQRGNWCVCKSVSTPRAITVSGDRTSGTCSVGRPSPLWNCGTL</sequence>
<proteinExistence type="predicted"/>
<comment type="caution">
    <text evidence="1">The sequence shown here is derived from an EMBL/GenBank/DDBJ whole genome shotgun (WGS) entry which is preliminary data.</text>
</comment>
<protein>
    <submittedName>
        <fullName evidence="1">Uncharacterized protein</fullName>
    </submittedName>
</protein>
<evidence type="ECO:0000313" key="1">
    <source>
        <dbReference type="EMBL" id="KAJ0173905.1"/>
    </source>
</evidence>
<name>A0ACC1CQS7_9NEOP</name>
<dbReference type="Proteomes" id="UP000824533">
    <property type="component" value="Linkage Group LG18"/>
</dbReference>
<dbReference type="EMBL" id="CM034404">
    <property type="protein sequence ID" value="KAJ0173905.1"/>
    <property type="molecule type" value="Genomic_DNA"/>
</dbReference>
<accession>A0ACC1CQS7</accession>